<dbReference type="Gene3D" id="1.20.1250.20">
    <property type="entry name" value="MFS general substrate transporter like domains"/>
    <property type="match status" value="1"/>
</dbReference>
<gene>
    <name evidence="8" type="ORF">EQG49_11000</name>
</gene>
<evidence type="ECO:0000256" key="2">
    <source>
        <dbReference type="ARBA" id="ARBA00022448"/>
    </source>
</evidence>
<dbReference type="Proteomes" id="UP000292886">
    <property type="component" value="Chromosome"/>
</dbReference>
<feature type="transmembrane region" description="Helical" evidence="6">
    <location>
        <begin position="140"/>
        <end position="159"/>
    </location>
</feature>
<dbReference type="Pfam" id="PF07690">
    <property type="entry name" value="MFS_1"/>
    <property type="match status" value="1"/>
</dbReference>
<evidence type="ECO:0000313" key="8">
    <source>
        <dbReference type="EMBL" id="QBO36934.1"/>
    </source>
</evidence>
<feature type="transmembrane region" description="Helical" evidence="6">
    <location>
        <begin position="374"/>
        <end position="392"/>
    </location>
</feature>
<dbReference type="InterPro" id="IPR052714">
    <property type="entry name" value="MFS_Exporter"/>
</dbReference>
<feature type="transmembrane region" description="Helical" evidence="6">
    <location>
        <begin position="250"/>
        <end position="272"/>
    </location>
</feature>
<feature type="transmembrane region" description="Helical" evidence="6">
    <location>
        <begin position="108"/>
        <end position="128"/>
    </location>
</feature>
<proteinExistence type="predicted"/>
<dbReference type="PANTHER" id="PTHR23531">
    <property type="entry name" value="QUINOLENE RESISTANCE PROTEIN NORA"/>
    <property type="match status" value="1"/>
</dbReference>
<evidence type="ECO:0000256" key="1">
    <source>
        <dbReference type="ARBA" id="ARBA00004651"/>
    </source>
</evidence>
<keyword evidence="5 6" id="KW-0472">Membrane</keyword>
<dbReference type="GO" id="GO:0005886">
    <property type="term" value="C:plasma membrane"/>
    <property type="evidence" value="ECO:0007669"/>
    <property type="project" value="UniProtKB-SubCell"/>
</dbReference>
<dbReference type="GO" id="GO:0022857">
    <property type="term" value="F:transmembrane transporter activity"/>
    <property type="evidence" value="ECO:0007669"/>
    <property type="project" value="InterPro"/>
</dbReference>
<keyword evidence="9" id="KW-1185">Reference proteome</keyword>
<dbReference type="InterPro" id="IPR020846">
    <property type="entry name" value="MFS_dom"/>
</dbReference>
<feature type="transmembrane region" description="Helical" evidence="6">
    <location>
        <begin position="12"/>
        <end position="35"/>
    </location>
</feature>
<evidence type="ECO:0000259" key="7">
    <source>
        <dbReference type="PROSITE" id="PS50850"/>
    </source>
</evidence>
<keyword evidence="2" id="KW-0813">Transport</keyword>
<dbReference type="RefSeq" id="WP_133364011.1">
    <property type="nucleotide sequence ID" value="NZ_CP037940.1"/>
</dbReference>
<dbReference type="AlphaFoldDB" id="A0A4P6YVU2"/>
<feature type="transmembrane region" description="Helical" evidence="6">
    <location>
        <begin position="307"/>
        <end position="327"/>
    </location>
</feature>
<keyword evidence="4 6" id="KW-1133">Transmembrane helix</keyword>
<feature type="transmembrane region" description="Helical" evidence="6">
    <location>
        <begin position="47"/>
        <end position="67"/>
    </location>
</feature>
<evidence type="ECO:0000256" key="6">
    <source>
        <dbReference type="SAM" id="Phobius"/>
    </source>
</evidence>
<dbReference type="InterPro" id="IPR011701">
    <property type="entry name" value="MFS"/>
</dbReference>
<dbReference type="CDD" id="cd17489">
    <property type="entry name" value="MFS_YfcJ_like"/>
    <property type="match status" value="1"/>
</dbReference>
<feature type="domain" description="Major facilitator superfamily (MFS) profile" evidence="7">
    <location>
        <begin position="12"/>
        <end position="397"/>
    </location>
</feature>
<dbReference type="PANTHER" id="PTHR23531:SF1">
    <property type="entry name" value="QUINOLENE RESISTANCE PROTEIN NORA"/>
    <property type="match status" value="1"/>
</dbReference>
<dbReference type="PROSITE" id="PS50850">
    <property type="entry name" value="MFS"/>
    <property type="match status" value="1"/>
</dbReference>
<organism evidence="8 9">
    <name type="scientific">Periweissella cryptocerci</name>
    <dbReference type="NCBI Taxonomy" id="2506420"/>
    <lineage>
        <taxon>Bacteria</taxon>
        <taxon>Bacillati</taxon>
        <taxon>Bacillota</taxon>
        <taxon>Bacilli</taxon>
        <taxon>Lactobacillales</taxon>
        <taxon>Lactobacillaceae</taxon>
        <taxon>Periweissella</taxon>
    </lineage>
</organism>
<name>A0A4P6YVU2_9LACO</name>
<accession>A0A4P6YVU2</accession>
<dbReference type="KEGG" id="wei:EQG49_11000"/>
<comment type="subcellular location">
    <subcellularLocation>
        <location evidence="1">Cell membrane</location>
        <topology evidence="1">Multi-pass membrane protein</topology>
    </subcellularLocation>
</comment>
<evidence type="ECO:0000256" key="3">
    <source>
        <dbReference type="ARBA" id="ARBA00022692"/>
    </source>
</evidence>
<feature type="transmembrane region" description="Helical" evidence="6">
    <location>
        <begin position="347"/>
        <end position="368"/>
    </location>
</feature>
<dbReference type="EMBL" id="CP037940">
    <property type="protein sequence ID" value="QBO36934.1"/>
    <property type="molecule type" value="Genomic_DNA"/>
</dbReference>
<dbReference type="OrthoDB" id="9814001at2"/>
<sequence length="402" mass="43891">MDVASNRIFTKEFWQLALVNLASMLTFYSLMVSIGPFVVDTYHVSTALSGIVVGVTVIGTLLSRMAAGYLTTIYSPKKLMIVGMLVLVPSLLLYQIEIGVGFLIAVRFIQGIAVGLIGTVTNTAVVFVVPKLRRSEGISYFSLSTIVATAIGPFFALLLTQFVSYSVLFWIEVIIALIGLAVAWSINPTTVTFETKNVSKEMPSAQKAEDRGIRQFLEPRVFGLSALMFVVSFAYASLQSDLDFFAEKIGIGAFASYFFLVYAGVILLSRPFSGRLMDVKSESYIMYPALIILAVGMWLISGMHSGVMLLIAAIFIGIGFGNFQSTIQATVAKLVPSHRLGQANSTYFIFFDAGLGFGPYILGTLIPILGYRHLFIAMAILALIGLPFYYLVHGRHIGKSVY</sequence>
<feature type="transmembrane region" description="Helical" evidence="6">
    <location>
        <begin position="284"/>
        <end position="301"/>
    </location>
</feature>
<feature type="transmembrane region" description="Helical" evidence="6">
    <location>
        <begin position="221"/>
        <end position="238"/>
    </location>
</feature>
<dbReference type="SUPFAM" id="SSF103473">
    <property type="entry name" value="MFS general substrate transporter"/>
    <property type="match status" value="1"/>
</dbReference>
<keyword evidence="3 6" id="KW-0812">Transmembrane</keyword>
<protein>
    <submittedName>
        <fullName evidence="8">MFS transporter</fullName>
    </submittedName>
</protein>
<evidence type="ECO:0000256" key="5">
    <source>
        <dbReference type="ARBA" id="ARBA00023136"/>
    </source>
</evidence>
<feature type="transmembrane region" description="Helical" evidence="6">
    <location>
        <begin position="165"/>
        <end position="186"/>
    </location>
</feature>
<evidence type="ECO:0000256" key="4">
    <source>
        <dbReference type="ARBA" id="ARBA00022989"/>
    </source>
</evidence>
<dbReference type="InterPro" id="IPR036259">
    <property type="entry name" value="MFS_trans_sf"/>
</dbReference>
<evidence type="ECO:0000313" key="9">
    <source>
        <dbReference type="Proteomes" id="UP000292886"/>
    </source>
</evidence>
<reference evidence="9" key="1">
    <citation type="submission" date="2019-03" db="EMBL/GenBank/DDBJ databases">
        <title>Weissella sp. 26KH-42 Genome sequencing.</title>
        <authorList>
            <person name="Heo J."/>
            <person name="Kim S.-J."/>
            <person name="Kim J.-S."/>
            <person name="Hong S.-B."/>
            <person name="Kwon S.-W."/>
        </authorList>
    </citation>
    <scope>NUCLEOTIDE SEQUENCE [LARGE SCALE GENOMIC DNA]</scope>
    <source>
        <strain evidence="9">26KH-42</strain>
    </source>
</reference>
<feature type="transmembrane region" description="Helical" evidence="6">
    <location>
        <begin position="79"/>
        <end position="96"/>
    </location>
</feature>